<keyword evidence="6" id="KW-1185">Reference proteome</keyword>
<dbReference type="AlphaFoldDB" id="A0A9W6LAC6"/>
<dbReference type="InterPro" id="IPR012349">
    <property type="entry name" value="Split_barrel_FMN-bd"/>
</dbReference>
<dbReference type="InterPro" id="IPR002563">
    <property type="entry name" value="Flavin_Rdtase-like_dom"/>
</dbReference>
<comment type="cofactor">
    <cofactor evidence="1">
        <name>FMN</name>
        <dbReference type="ChEBI" id="CHEBI:58210"/>
    </cofactor>
</comment>
<name>A0A9W6LAC6_9BACT</name>
<dbReference type="Proteomes" id="UP001144372">
    <property type="component" value="Unassembled WGS sequence"/>
</dbReference>
<gene>
    <name evidence="5" type="ORF">DAMNIGENAA_34030</name>
</gene>
<dbReference type="SMART" id="SM00903">
    <property type="entry name" value="Flavin_Reduct"/>
    <property type="match status" value="1"/>
</dbReference>
<keyword evidence="2" id="KW-0285">Flavoprotein</keyword>
<dbReference type="InterPro" id="IPR052174">
    <property type="entry name" value="Flavoredoxin"/>
</dbReference>
<sequence>MKKVTLGPQTLLYPMPAFLIGSNIDGKPNFMTAAWSGIANSNPPMVSVALQHHRHTYKGIKENGTFSVNVPSAALVKETDYCGIVSGTKEDKTADCNFNVFYGKLGNAPLIEQCPVNLECKVVHILNLGSHAFIIGQIEEVHVSENCLTDGQPDVSKIDPVVFCTGGRKTYRGLGGELAAAFSVGMEIKKSKG</sequence>
<dbReference type="EMBL" id="BSDR01000001">
    <property type="protein sequence ID" value="GLI35970.1"/>
    <property type="molecule type" value="Genomic_DNA"/>
</dbReference>
<evidence type="ECO:0000313" key="6">
    <source>
        <dbReference type="Proteomes" id="UP001144372"/>
    </source>
</evidence>
<dbReference type="PANTHER" id="PTHR43567:SF1">
    <property type="entry name" value="FLAVOREDOXIN"/>
    <property type="match status" value="1"/>
</dbReference>
<dbReference type="RefSeq" id="WP_281796101.1">
    <property type="nucleotide sequence ID" value="NZ_BSDR01000001.1"/>
</dbReference>
<protein>
    <submittedName>
        <fullName evidence="5">Flavodoxin</fullName>
    </submittedName>
</protein>
<comment type="caution">
    <text evidence="5">The sequence shown here is derived from an EMBL/GenBank/DDBJ whole genome shotgun (WGS) entry which is preliminary data.</text>
</comment>
<dbReference type="GO" id="GO:0010181">
    <property type="term" value="F:FMN binding"/>
    <property type="evidence" value="ECO:0007669"/>
    <property type="project" value="InterPro"/>
</dbReference>
<reference evidence="5" key="1">
    <citation type="submission" date="2022-12" db="EMBL/GenBank/DDBJ databases">
        <title>Reference genome sequencing for broad-spectrum identification of bacterial and archaeal isolates by mass spectrometry.</title>
        <authorList>
            <person name="Sekiguchi Y."/>
            <person name="Tourlousse D.M."/>
        </authorList>
    </citation>
    <scope>NUCLEOTIDE SEQUENCE</scope>
    <source>
        <strain evidence="5">ASRB1</strain>
    </source>
</reference>
<evidence type="ECO:0000256" key="3">
    <source>
        <dbReference type="ARBA" id="ARBA00038054"/>
    </source>
</evidence>
<organism evidence="5 6">
    <name type="scientific">Desulforhabdus amnigena</name>
    <dbReference type="NCBI Taxonomy" id="40218"/>
    <lineage>
        <taxon>Bacteria</taxon>
        <taxon>Pseudomonadati</taxon>
        <taxon>Thermodesulfobacteriota</taxon>
        <taxon>Syntrophobacteria</taxon>
        <taxon>Syntrophobacterales</taxon>
        <taxon>Syntrophobacteraceae</taxon>
        <taxon>Desulforhabdus</taxon>
    </lineage>
</organism>
<accession>A0A9W6LAC6</accession>
<dbReference type="Gene3D" id="2.30.110.10">
    <property type="entry name" value="Electron Transport, Fmn-binding Protein, Chain A"/>
    <property type="match status" value="1"/>
</dbReference>
<dbReference type="SUPFAM" id="SSF50475">
    <property type="entry name" value="FMN-binding split barrel"/>
    <property type="match status" value="1"/>
</dbReference>
<comment type="similarity">
    <text evidence="3">Belongs to the flavoredoxin family.</text>
</comment>
<evidence type="ECO:0000259" key="4">
    <source>
        <dbReference type="SMART" id="SM00903"/>
    </source>
</evidence>
<feature type="domain" description="Flavin reductase like" evidence="4">
    <location>
        <begin position="10"/>
        <end position="155"/>
    </location>
</feature>
<evidence type="ECO:0000313" key="5">
    <source>
        <dbReference type="EMBL" id="GLI35970.1"/>
    </source>
</evidence>
<dbReference type="Pfam" id="PF01613">
    <property type="entry name" value="Flavin_Reduct"/>
    <property type="match status" value="1"/>
</dbReference>
<dbReference type="PANTHER" id="PTHR43567">
    <property type="entry name" value="FLAVOREDOXIN-RELATED-RELATED"/>
    <property type="match status" value="1"/>
</dbReference>
<dbReference type="GO" id="GO:0016646">
    <property type="term" value="F:oxidoreductase activity, acting on the CH-NH group of donors, NAD or NADP as acceptor"/>
    <property type="evidence" value="ECO:0007669"/>
    <property type="project" value="UniProtKB-ARBA"/>
</dbReference>
<evidence type="ECO:0000256" key="1">
    <source>
        <dbReference type="ARBA" id="ARBA00001917"/>
    </source>
</evidence>
<evidence type="ECO:0000256" key="2">
    <source>
        <dbReference type="ARBA" id="ARBA00022630"/>
    </source>
</evidence>
<proteinExistence type="inferred from homology"/>